<dbReference type="Pfam" id="PF00005">
    <property type="entry name" value="ABC_tran"/>
    <property type="match status" value="1"/>
</dbReference>
<dbReference type="InterPro" id="IPR017871">
    <property type="entry name" value="ABC_transporter-like_CS"/>
</dbReference>
<dbReference type="GO" id="GO:0006826">
    <property type="term" value="P:iron ion transport"/>
    <property type="evidence" value="ECO:0007669"/>
    <property type="project" value="UniProtKB-KW"/>
</dbReference>
<keyword evidence="7" id="KW-0408">Iron</keyword>
<dbReference type="PANTHER" id="PTHR42771:SF4">
    <property type="entry name" value="IRON(3+)-HYDROXAMATE IMPORT ATP-BINDING PROTEIN FHUC"/>
    <property type="match status" value="1"/>
</dbReference>
<evidence type="ECO:0000313" key="12">
    <source>
        <dbReference type="Proteomes" id="UP000214880"/>
    </source>
</evidence>
<dbReference type="PANTHER" id="PTHR42771">
    <property type="entry name" value="IRON(3+)-HYDROXAMATE IMPORT ATP-BINDING PROTEIN FHUC"/>
    <property type="match status" value="1"/>
</dbReference>
<dbReference type="GO" id="GO:0005886">
    <property type="term" value="C:plasma membrane"/>
    <property type="evidence" value="ECO:0007669"/>
    <property type="project" value="UniProtKB-SubCell"/>
</dbReference>
<evidence type="ECO:0000256" key="4">
    <source>
        <dbReference type="ARBA" id="ARBA00022496"/>
    </source>
</evidence>
<dbReference type="EMBL" id="FNHB01000010">
    <property type="protein sequence ID" value="SDN02666.1"/>
    <property type="molecule type" value="Genomic_DNA"/>
</dbReference>
<evidence type="ECO:0000256" key="8">
    <source>
        <dbReference type="ARBA" id="ARBA00023065"/>
    </source>
</evidence>
<dbReference type="InterPro" id="IPR051535">
    <property type="entry name" value="Siderophore_ABC-ATPase"/>
</dbReference>
<evidence type="ECO:0000256" key="9">
    <source>
        <dbReference type="ARBA" id="ARBA00023136"/>
    </source>
</evidence>
<keyword evidence="9" id="KW-0472">Membrane</keyword>
<keyword evidence="3" id="KW-1003">Cell membrane</keyword>
<dbReference type="GO" id="GO:0005524">
    <property type="term" value="F:ATP binding"/>
    <property type="evidence" value="ECO:0007669"/>
    <property type="project" value="UniProtKB-KW"/>
</dbReference>
<keyword evidence="6 11" id="KW-0067">ATP-binding</keyword>
<keyword evidence="8" id="KW-0406">Ion transport</keyword>
<dbReference type="GO" id="GO:0016887">
    <property type="term" value="F:ATP hydrolysis activity"/>
    <property type="evidence" value="ECO:0007669"/>
    <property type="project" value="InterPro"/>
</dbReference>
<keyword evidence="5" id="KW-0547">Nucleotide-binding</keyword>
<evidence type="ECO:0000256" key="3">
    <source>
        <dbReference type="ARBA" id="ARBA00022475"/>
    </source>
</evidence>
<keyword evidence="4" id="KW-0410">Iron transport</keyword>
<dbReference type="STRING" id="146817.SAMN04488502_110114"/>
<dbReference type="FunFam" id="3.40.50.300:FF:000134">
    <property type="entry name" value="Iron-enterobactin ABC transporter ATP-binding protein"/>
    <property type="match status" value="1"/>
</dbReference>
<dbReference type="Proteomes" id="UP000214880">
    <property type="component" value="Unassembled WGS sequence"/>
</dbReference>
<keyword evidence="12" id="KW-1185">Reference proteome</keyword>
<feature type="domain" description="ABC transporter" evidence="10">
    <location>
        <begin position="4"/>
        <end position="240"/>
    </location>
</feature>
<evidence type="ECO:0000256" key="2">
    <source>
        <dbReference type="ARBA" id="ARBA00022448"/>
    </source>
</evidence>
<evidence type="ECO:0000259" key="10">
    <source>
        <dbReference type="PROSITE" id="PS50893"/>
    </source>
</evidence>
<dbReference type="CDD" id="cd03214">
    <property type="entry name" value="ABC_Iron-Siderophores_B12_Hemin"/>
    <property type="match status" value="1"/>
</dbReference>
<dbReference type="SMART" id="SM00382">
    <property type="entry name" value="AAA"/>
    <property type="match status" value="1"/>
</dbReference>
<evidence type="ECO:0000256" key="5">
    <source>
        <dbReference type="ARBA" id="ARBA00022741"/>
    </source>
</evidence>
<sequence>MGILKADNLEIRYDRQVIFTGLDFLVQTGRITTIIGPNGCGKSTMLKALGRILKPQSGAVYLDGQDMRSLDTRDIASRLALLPQNPVAPNELKVEELIGYGRFPHRGKGPNQAAADRQAIERAMEMTNIARFRKRALGSLSGGERQKVWLAMALAQETEVLLLDEPTTYLDIVHQLDVLKIVRQLNRERQCTVVMVLHDINQAARFSHVIAAVKQGRVIACGSPQQIVTPEVLKQVFSIEARIMFDSSEGVPVCFSYDNPQSDAAACQGDE</sequence>
<comment type="subcellular location">
    <subcellularLocation>
        <location evidence="1">Cell membrane</location>
        <topology evidence="1">Peripheral membrane protein</topology>
    </subcellularLocation>
</comment>
<dbReference type="RefSeq" id="WP_092074587.1">
    <property type="nucleotide sequence ID" value="NZ_FNHB01000010.1"/>
</dbReference>
<dbReference type="InterPro" id="IPR003593">
    <property type="entry name" value="AAA+_ATPase"/>
</dbReference>
<proteinExistence type="predicted"/>
<name>A0A1G9Y1X2_9FIRM</name>
<dbReference type="SUPFAM" id="SSF52540">
    <property type="entry name" value="P-loop containing nucleoside triphosphate hydrolases"/>
    <property type="match status" value="1"/>
</dbReference>
<dbReference type="OrthoDB" id="9799337at2"/>
<evidence type="ECO:0000256" key="6">
    <source>
        <dbReference type="ARBA" id="ARBA00022840"/>
    </source>
</evidence>
<dbReference type="PROSITE" id="PS50893">
    <property type="entry name" value="ABC_TRANSPORTER_2"/>
    <property type="match status" value="1"/>
</dbReference>
<dbReference type="PROSITE" id="PS00211">
    <property type="entry name" value="ABC_TRANSPORTER_1"/>
    <property type="match status" value="1"/>
</dbReference>
<protein>
    <submittedName>
        <fullName evidence="11">Iron complex transport system ATP-binding protein</fullName>
    </submittedName>
</protein>
<keyword evidence="2" id="KW-0813">Transport</keyword>
<organism evidence="11 12">
    <name type="scientific">Dendrosporobacter quercicolus</name>
    <dbReference type="NCBI Taxonomy" id="146817"/>
    <lineage>
        <taxon>Bacteria</taxon>
        <taxon>Bacillati</taxon>
        <taxon>Bacillota</taxon>
        <taxon>Negativicutes</taxon>
        <taxon>Selenomonadales</taxon>
        <taxon>Sporomusaceae</taxon>
        <taxon>Dendrosporobacter</taxon>
    </lineage>
</organism>
<dbReference type="AlphaFoldDB" id="A0A1G9Y1X2"/>
<evidence type="ECO:0000256" key="1">
    <source>
        <dbReference type="ARBA" id="ARBA00004202"/>
    </source>
</evidence>
<accession>A0A1G9Y1X2</accession>
<dbReference type="InterPro" id="IPR003439">
    <property type="entry name" value="ABC_transporter-like_ATP-bd"/>
</dbReference>
<gene>
    <name evidence="11" type="ORF">SAMN04488502_110114</name>
</gene>
<evidence type="ECO:0000313" key="11">
    <source>
        <dbReference type="EMBL" id="SDN02666.1"/>
    </source>
</evidence>
<dbReference type="Gene3D" id="3.40.50.300">
    <property type="entry name" value="P-loop containing nucleotide triphosphate hydrolases"/>
    <property type="match status" value="1"/>
</dbReference>
<evidence type="ECO:0000256" key="7">
    <source>
        <dbReference type="ARBA" id="ARBA00023004"/>
    </source>
</evidence>
<dbReference type="InterPro" id="IPR027417">
    <property type="entry name" value="P-loop_NTPase"/>
</dbReference>
<reference evidence="11 12" key="1">
    <citation type="submission" date="2016-10" db="EMBL/GenBank/DDBJ databases">
        <authorList>
            <person name="de Groot N.N."/>
        </authorList>
    </citation>
    <scope>NUCLEOTIDE SEQUENCE [LARGE SCALE GENOMIC DNA]</scope>
    <source>
        <strain evidence="11 12">DSM 1736</strain>
    </source>
</reference>